<organism evidence="2 3">
    <name type="scientific">Digitaria exilis</name>
    <dbReference type="NCBI Taxonomy" id="1010633"/>
    <lineage>
        <taxon>Eukaryota</taxon>
        <taxon>Viridiplantae</taxon>
        <taxon>Streptophyta</taxon>
        <taxon>Embryophyta</taxon>
        <taxon>Tracheophyta</taxon>
        <taxon>Spermatophyta</taxon>
        <taxon>Magnoliopsida</taxon>
        <taxon>Liliopsida</taxon>
        <taxon>Poales</taxon>
        <taxon>Poaceae</taxon>
        <taxon>PACMAD clade</taxon>
        <taxon>Panicoideae</taxon>
        <taxon>Panicodae</taxon>
        <taxon>Paniceae</taxon>
        <taxon>Anthephorinae</taxon>
        <taxon>Digitaria</taxon>
    </lineage>
</organism>
<gene>
    <name evidence="2" type="ORF">HU200_053873</name>
</gene>
<feature type="region of interest" description="Disordered" evidence="1">
    <location>
        <begin position="1"/>
        <end position="21"/>
    </location>
</feature>
<proteinExistence type="predicted"/>
<comment type="caution">
    <text evidence="2">The sequence shown here is derived from an EMBL/GenBank/DDBJ whole genome shotgun (WGS) entry which is preliminary data.</text>
</comment>
<evidence type="ECO:0000313" key="2">
    <source>
        <dbReference type="EMBL" id="KAF8666156.1"/>
    </source>
</evidence>
<reference evidence="2" key="1">
    <citation type="submission" date="2020-07" db="EMBL/GenBank/DDBJ databases">
        <title>Genome sequence and genetic diversity analysis of an under-domesticated orphan crop, white fonio (Digitaria exilis).</title>
        <authorList>
            <person name="Bennetzen J.L."/>
            <person name="Chen S."/>
            <person name="Ma X."/>
            <person name="Wang X."/>
            <person name="Yssel A.E.J."/>
            <person name="Chaluvadi S.R."/>
            <person name="Johnson M."/>
            <person name="Gangashetty P."/>
            <person name="Hamidou F."/>
            <person name="Sanogo M.D."/>
            <person name="Zwaenepoel A."/>
            <person name="Wallace J."/>
            <person name="Van De Peer Y."/>
            <person name="Van Deynze A."/>
        </authorList>
    </citation>
    <scope>NUCLEOTIDE SEQUENCE</scope>
    <source>
        <tissue evidence="2">Leaves</tissue>
    </source>
</reference>
<sequence length="21" mass="2311">MMSRESHSAFPTADSRVTSRG</sequence>
<accession>A0A835AWI7</accession>
<dbReference type="EMBL" id="JACEFO010002316">
    <property type="protein sequence ID" value="KAF8666156.1"/>
    <property type="molecule type" value="Genomic_DNA"/>
</dbReference>
<keyword evidence="3" id="KW-1185">Reference proteome</keyword>
<dbReference type="AlphaFoldDB" id="A0A835AWI7"/>
<protein>
    <submittedName>
        <fullName evidence="2">Uncharacterized protein</fullName>
    </submittedName>
</protein>
<evidence type="ECO:0000256" key="1">
    <source>
        <dbReference type="SAM" id="MobiDB-lite"/>
    </source>
</evidence>
<dbReference type="Proteomes" id="UP000636709">
    <property type="component" value="Unassembled WGS sequence"/>
</dbReference>
<name>A0A835AWI7_9POAL</name>
<evidence type="ECO:0000313" key="3">
    <source>
        <dbReference type="Proteomes" id="UP000636709"/>
    </source>
</evidence>